<reference evidence="4" key="1">
    <citation type="submission" date="2021-01" db="EMBL/GenBank/DDBJ databases">
        <title>A chromosome-scale assembly of European eel, Anguilla anguilla.</title>
        <authorList>
            <person name="Henkel C."/>
            <person name="Jong-Raadsen S.A."/>
            <person name="Dufour S."/>
            <person name="Weltzien F.-A."/>
            <person name="Palstra A.P."/>
            <person name="Pelster B."/>
            <person name="Spaink H.P."/>
            <person name="Van Den Thillart G.E."/>
            <person name="Jansen H."/>
            <person name="Zahm M."/>
            <person name="Klopp C."/>
            <person name="Cedric C."/>
            <person name="Louis A."/>
            <person name="Berthelot C."/>
            <person name="Parey E."/>
            <person name="Roest Crollius H."/>
            <person name="Montfort J."/>
            <person name="Robinson-Rechavi M."/>
            <person name="Bucao C."/>
            <person name="Bouchez O."/>
            <person name="Gislard M."/>
            <person name="Lluch J."/>
            <person name="Milhes M."/>
            <person name="Lampietro C."/>
            <person name="Lopez Roques C."/>
            <person name="Donnadieu C."/>
            <person name="Braasch I."/>
            <person name="Desvignes T."/>
            <person name="Postlethwait J."/>
            <person name="Bobe J."/>
            <person name="Guiguen Y."/>
            <person name="Dirks R."/>
        </authorList>
    </citation>
    <scope>NUCLEOTIDE SEQUENCE</scope>
    <source>
        <strain evidence="4">Tag_6206</strain>
        <tissue evidence="4">Liver</tissue>
    </source>
</reference>
<evidence type="ECO:0000259" key="3">
    <source>
        <dbReference type="PROSITE" id="PS51823"/>
    </source>
</evidence>
<comment type="caution">
    <text evidence="4">The sequence shown here is derived from an EMBL/GenBank/DDBJ whole genome shotgun (WGS) entry which is preliminary data.</text>
</comment>
<feature type="compositionally biased region" description="Low complexity" evidence="2">
    <location>
        <begin position="162"/>
        <end position="173"/>
    </location>
</feature>
<keyword evidence="1" id="KW-0963">Cytoplasm</keyword>
<feature type="compositionally biased region" description="Polar residues" evidence="2">
    <location>
        <begin position="1315"/>
        <end position="1325"/>
    </location>
</feature>
<dbReference type="Pfam" id="PF12807">
    <property type="entry name" value="eIF3_p135"/>
    <property type="match status" value="1"/>
</dbReference>
<dbReference type="InterPro" id="IPR025697">
    <property type="entry name" value="CLU_dom"/>
</dbReference>
<dbReference type="EMBL" id="JAFIRN010000010">
    <property type="protein sequence ID" value="KAG5840981.1"/>
    <property type="molecule type" value="Genomic_DNA"/>
</dbReference>
<feature type="compositionally biased region" description="Acidic residues" evidence="2">
    <location>
        <begin position="1256"/>
        <end position="1266"/>
    </location>
</feature>
<dbReference type="Proteomes" id="UP001044222">
    <property type="component" value="Chromosome 10"/>
</dbReference>
<protein>
    <recommendedName>
        <fullName evidence="3">Clu domain-containing protein</fullName>
    </recommendedName>
</protein>
<feature type="compositionally biased region" description="Basic and acidic residues" evidence="2">
    <location>
        <begin position="1288"/>
        <end position="1314"/>
    </location>
</feature>
<sequence length="1425" mass="155293">MKDRAKREGGDLAARGVQPLMNGKKAVNTAMGTKEDAGQLEDTSFPVKIQGAGIEPFELEVHGFWLVQDTILAVLAREEVVPRTSLSLSFSGIMLDPLTELQTVKGLKAGATLRLVEEPYNPRTARAHLARLQELLRASGPHDALREGLSPSLLDTLCPTHSSESSSGVPSGRGTRRSVSDTKPDQTPLEGPPPDFILPGSQEHPLLPLLPNGTHSEAPSLLLDLSLSCWNPPPGPRKLQGDFLYISVCTLEGRNCDITSSPRGFYLNRSTVDVFDPRPATTHQVSHCLTDLLSQISPGFKMGFTALRNRARPPPLESMPTPYRTLSWLGPSSVVRSHRNPFNSRLGLEEHVGSQAPDWNDELQAARDLPQGTIEERLLRDRALLQVNSAFVWAAAQGAESVIDGCVSPINGGTEDPAFLWGGLFFSRGGDGGGTQGGERGKRAGQRLELKGVQAYSDLEGPLQNLHTLPTAVVDYRGVRLSAQGLAPGLEGTDRGPDSLGPYRGLLYGYAAGVQEGPHRRKLLELLAQAAKSLAIQRHAVLGPNGHQVPLFSSVDVQGLLGADGRFYLLDLFRIQPADANFHVVEKEGQEDEEREEGWPTSYSASTGLPRPFPHGLCRLRSELLRAFIQHKMSQFSQRVKERMEESGGAEECMKDGDPRGTDAVRGACKDVGSVSDIIFEMRFNPDIFSQGVQHPSSDSSATRLHERILREAAAFVVTKQIPAFVEDCLQFTVCPMDGATLRHALHQRGINLRYLGQVVHVLSQSEQKERLKHIMRLVFGEIVMRSARRILNTYLQGVEVSSLSAAVSHFLCCLLVPHFSSASVVEEPKKRSRRRGRGGGVASDSTTWSALSGSELWSLVNQDAKETYNLTDSLGTSVDHLVERYGLQKVSLLRELCLKAGIQLRLKEYTLDNRSKAPIGPDDILNILPVVKHVEMRMSDASKIFRSAQTNMQKGNLQQAYEQLKEAAYMYTRVCDDLHPEACSCLSSLARLAYLQGHSGEARSVQLRVVVISERVLGFDHPNTIQEYAVLAVYMFAGGELGLAQRCLYRAKLLMLLVHGEEHPFTATLDSSLGLVLQGEQSVKYLQSALKLNTLFHGSDNLQTALNQHLLAQRLCTVGDYRGAMTHEREALAVFQSQCGEDHPQTRCSTEFLGAITQQAVQVERSLRQGGAHSADAATPDSLAPSMDTTLEQLALVNGILKPTISNKIEVLKEKFKEMKASAIVANEKSELAAAVNGGVREENPANGVEVAGEDALNEGLEDQVSEASAENEEKAKAECYQEEMNSSEKTEAESKASEHEPKSESVLEEKGDQVSNEEPQSGGTDPADASLVTNGETESAANGTDEEVVTKDQLQKDEITGGENIEENVELGSKMKVLEQKAMTTDDQSGKSTTDEENRMLTNEGSESAEVNGEGGSHVEVTG</sequence>
<dbReference type="GO" id="GO:0005737">
    <property type="term" value="C:cytoplasm"/>
    <property type="evidence" value="ECO:0007669"/>
    <property type="project" value="TreeGrafter"/>
</dbReference>
<dbReference type="SUPFAM" id="SSF103107">
    <property type="entry name" value="Hypothetical protein c14orf129, hspc210"/>
    <property type="match status" value="1"/>
</dbReference>
<dbReference type="PROSITE" id="PS51823">
    <property type="entry name" value="CLU"/>
    <property type="match status" value="1"/>
</dbReference>
<organism evidence="4 5">
    <name type="scientific">Anguilla anguilla</name>
    <name type="common">European freshwater eel</name>
    <name type="synonym">Muraena anguilla</name>
    <dbReference type="NCBI Taxonomy" id="7936"/>
    <lineage>
        <taxon>Eukaryota</taxon>
        <taxon>Metazoa</taxon>
        <taxon>Chordata</taxon>
        <taxon>Craniata</taxon>
        <taxon>Vertebrata</taxon>
        <taxon>Euteleostomi</taxon>
        <taxon>Actinopterygii</taxon>
        <taxon>Neopterygii</taxon>
        <taxon>Teleostei</taxon>
        <taxon>Anguilliformes</taxon>
        <taxon>Anguillidae</taxon>
        <taxon>Anguilla</taxon>
    </lineage>
</organism>
<feature type="region of interest" description="Disordered" evidence="2">
    <location>
        <begin position="156"/>
        <end position="208"/>
    </location>
</feature>
<dbReference type="InterPro" id="IPR011990">
    <property type="entry name" value="TPR-like_helical_dom_sf"/>
</dbReference>
<dbReference type="GO" id="GO:0048312">
    <property type="term" value="P:intracellular distribution of mitochondria"/>
    <property type="evidence" value="ECO:0007669"/>
    <property type="project" value="TreeGrafter"/>
</dbReference>
<dbReference type="InterPro" id="IPR033646">
    <property type="entry name" value="CLU-central"/>
</dbReference>
<dbReference type="FunFam" id="3.30.2280.10:FF:000002">
    <property type="entry name" value="Clustered mitochondria protein homolog"/>
    <property type="match status" value="1"/>
</dbReference>
<evidence type="ECO:0000313" key="5">
    <source>
        <dbReference type="Proteomes" id="UP001044222"/>
    </source>
</evidence>
<dbReference type="CDD" id="cd15466">
    <property type="entry name" value="CLU-central"/>
    <property type="match status" value="1"/>
</dbReference>
<dbReference type="GO" id="GO:0003729">
    <property type="term" value="F:mRNA binding"/>
    <property type="evidence" value="ECO:0007669"/>
    <property type="project" value="TreeGrafter"/>
</dbReference>
<feature type="region of interest" description="Disordered" evidence="2">
    <location>
        <begin position="827"/>
        <end position="848"/>
    </location>
</feature>
<dbReference type="InterPro" id="IPR023231">
    <property type="entry name" value="GSKIP_dom_sf"/>
</dbReference>
<evidence type="ECO:0000256" key="2">
    <source>
        <dbReference type="SAM" id="MobiDB-lite"/>
    </source>
</evidence>
<dbReference type="InterPro" id="IPR028275">
    <property type="entry name" value="CLU_N"/>
</dbReference>
<feature type="region of interest" description="Disordered" evidence="2">
    <location>
        <begin position="587"/>
        <end position="606"/>
    </location>
</feature>
<feature type="compositionally biased region" description="Polar residues" evidence="2">
    <location>
        <begin position="1333"/>
        <end position="1344"/>
    </location>
</feature>
<dbReference type="Pfam" id="PF15044">
    <property type="entry name" value="CLU_N"/>
    <property type="match status" value="1"/>
</dbReference>
<evidence type="ECO:0000313" key="4">
    <source>
        <dbReference type="EMBL" id="KAG5840981.1"/>
    </source>
</evidence>
<dbReference type="Pfam" id="PF13374">
    <property type="entry name" value="TPR_10"/>
    <property type="match status" value="2"/>
</dbReference>
<dbReference type="PANTHER" id="PTHR12601:SF41">
    <property type="entry name" value="CLUSTERED MITOCHONDRIA PROTEIN HOMOLOG"/>
    <property type="match status" value="1"/>
</dbReference>
<dbReference type="InterPro" id="IPR027523">
    <property type="entry name" value="CLU_prot"/>
</dbReference>
<evidence type="ECO:0000256" key="1">
    <source>
        <dbReference type="ARBA" id="ARBA00022490"/>
    </source>
</evidence>
<feature type="region of interest" description="Disordered" evidence="2">
    <location>
        <begin position="1256"/>
        <end position="1425"/>
    </location>
</feature>
<feature type="compositionally biased region" description="Polar residues" evidence="2">
    <location>
        <begin position="1384"/>
        <end position="1394"/>
    </location>
</feature>
<dbReference type="Pfam" id="PF13236">
    <property type="entry name" value="CLU"/>
    <property type="match status" value="1"/>
</dbReference>
<dbReference type="SUPFAM" id="SSF48452">
    <property type="entry name" value="TPR-like"/>
    <property type="match status" value="2"/>
</dbReference>
<feature type="compositionally biased region" description="Basic and acidic residues" evidence="2">
    <location>
        <begin position="1350"/>
        <end position="1361"/>
    </location>
</feature>
<proteinExistence type="predicted"/>
<keyword evidence="5" id="KW-1185">Reference proteome</keyword>
<accession>A0A9D3M330</accession>
<gene>
    <name evidence="4" type="ORF">ANANG_G00194710</name>
</gene>
<dbReference type="PANTHER" id="PTHR12601">
    <property type="entry name" value="EUKARYOTIC TRANSLATION INITIATION FACTOR 3 SUBUNIT EIF-3"/>
    <property type="match status" value="1"/>
</dbReference>
<feature type="domain" description="Clu" evidence="3">
    <location>
        <begin position="336"/>
        <end position="583"/>
    </location>
</feature>
<name>A0A9D3M330_ANGAN</name>
<dbReference type="Gene3D" id="1.25.40.10">
    <property type="entry name" value="Tetratricopeptide repeat domain"/>
    <property type="match status" value="2"/>
</dbReference>